<evidence type="ECO:0000313" key="1">
    <source>
        <dbReference type="EMBL" id="OWZ09467.1"/>
    </source>
</evidence>
<gene>
    <name evidence="1" type="ORF">PHMEG_00017830</name>
</gene>
<comment type="caution">
    <text evidence="1">The sequence shown here is derived from an EMBL/GenBank/DDBJ whole genome shotgun (WGS) entry which is preliminary data.</text>
</comment>
<dbReference type="EMBL" id="NBNE01002780">
    <property type="protein sequence ID" value="OWZ09467.1"/>
    <property type="molecule type" value="Genomic_DNA"/>
</dbReference>
<evidence type="ECO:0000313" key="2">
    <source>
        <dbReference type="Proteomes" id="UP000198211"/>
    </source>
</evidence>
<sequence>MITDSINDLMSIQPPTTYRLAEKWLKGFHTALHSGKMDVFTGQGFLDSPHGIPDCPRFWFLILLNVEAYLDGLRRRRVGERDTGSGVATSCDTRSYKNEAVDLGHMDIITGAVQYKLSKITSLAYLQWKYKITWRFENPIPDKFYLKPKAILRQNNS</sequence>
<keyword evidence="2" id="KW-1185">Reference proteome</keyword>
<dbReference type="Proteomes" id="UP000198211">
    <property type="component" value="Unassembled WGS sequence"/>
</dbReference>
<organism evidence="1 2">
    <name type="scientific">Phytophthora megakarya</name>
    <dbReference type="NCBI Taxonomy" id="4795"/>
    <lineage>
        <taxon>Eukaryota</taxon>
        <taxon>Sar</taxon>
        <taxon>Stramenopiles</taxon>
        <taxon>Oomycota</taxon>
        <taxon>Peronosporomycetes</taxon>
        <taxon>Peronosporales</taxon>
        <taxon>Peronosporaceae</taxon>
        <taxon>Phytophthora</taxon>
    </lineage>
</organism>
<reference evidence="2" key="1">
    <citation type="submission" date="2017-03" db="EMBL/GenBank/DDBJ databases">
        <title>Phytopthora megakarya and P. palmivora, two closely related causual agents of cacao black pod achieved similar genome size and gene model numbers by different mechanisms.</title>
        <authorList>
            <person name="Ali S."/>
            <person name="Shao J."/>
            <person name="Larry D.J."/>
            <person name="Kronmiller B."/>
            <person name="Shen D."/>
            <person name="Strem M.D."/>
            <person name="Melnick R.L."/>
            <person name="Guiltinan M.J."/>
            <person name="Tyler B.M."/>
            <person name="Meinhardt L.W."/>
            <person name="Bailey B.A."/>
        </authorList>
    </citation>
    <scope>NUCLEOTIDE SEQUENCE [LARGE SCALE GENOMIC DNA]</scope>
    <source>
        <strain evidence="2">zdho120</strain>
    </source>
</reference>
<name>A0A225VXF3_9STRA</name>
<accession>A0A225VXF3</accession>
<dbReference type="AlphaFoldDB" id="A0A225VXF3"/>
<protein>
    <submittedName>
        <fullName evidence="1">Uncharacterized protein</fullName>
    </submittedName>
</protein>
<proteinExistence type="predicted"/>